<keyword evidence="1" id="KW-1133">Transmembrane helix</keyword>
<keyword evidence="1" id="KW-0472">Membrane</keyword>
<dbReference type="STRING" id="104452.A0A0L7KSD8"/>
<keyword evidence="2" id="KW-0675">Receptor</keyword>
<name>A0A0L7KSD8_OPEBR</name>
<evidence type="ECO:0000313" key="2">
    <source>
        <dbReference type="EMBL" id="KOB65991.1"/>
    </source>
</evidence>
<proteinExistence type="predicted"/>
<dbReference type="Gene3D" id="3.40.50.2300">
    <property type="match status" value="2"/>
</dbReference>
<comment type="caution">
    <text evidence="2">The sequence shown here is derived from an EMBL/GenBank/DDBJ whole genome shotgun (WGS) entry which is preliminary data.</text>
</comment>
<dbReference type="AlphaFoldDB" id="A0A0L7KSD8"/>
<gene>
    <name evidence="2" type="ORF">OBRU01_21959</name>
</gene>
<evidence type="ECO:0000256" key="1">
    <source>
        <dbReference type="SAM" id="Phobius"/>
    </source>
</evidence>
<evidence type="ECO:0000313" key="3">
    <source>
        <dbReference type="Proteomes" id="UP000037510"/>
    </source>
</evidence>
<keyword evidence="1" id="KW-0812">Transmembrane</keyword>
<protein>
    <submittedName>
        <fullName evidence="2">Glutamate receptor 1</fullName>
    </submittedName>
</protein>
<feature type="transmembrane region" description="Helical" evidence="1">
    <location>
        <begin position="65"/>
        <end position="86"/>
    </location>
</feature>
<reference evidence="2 3" key="1">
    <citation type="journal article" date="2015" name="Genome Biol. Evol.">
        <title>The genome of winter moth (Operophtera brumata) provides a genomic perspective on sexual dimorphism and phenology.</title>
        <authorList>
            <person name="Derks M.F."/>
            <person name="Smit S."/>
            <person name="Salis L."/>
            <person name="Schijlen E."/>
            <person name="Bossers A."/>
            <person name="Mateman C."/>
            <person name="Pijl A.S."/>
            <person name="de Ridder D."/>
            <person name="Groenen M.A."/>
            <person name="Visser M.E."/>
            <person name="Megens H.J."/>
        </authorList>
    </citation>
    <scope>NUCLEOTIDE SEQUENCE [LARGE SCALE GENOMIC DNA]</scope>
    <source>
        <strain evidence="2">WM2013NL</strain>
        <tissue evidence="2">Head and thorax</tissue>
    </source>
</reference>
<accession>A0A0L7KSD8</accession>
<sequence length="96" mass="11090">MVFQVLTPTSGLPDYAMSILPDYHKAVLGTVTYYGWKNVIYLYDSHDDCPKCPVAKIVKLNWGNFCMCPMMVVVHLIPDFFVFYWANNLLGYRDDV</sequence>
<organism evidence="2 3">
    <name type="scientific">Operophtera brumata</name>
    <name type="common">Winter moth</name>
    <name type="synonym">Phalaena brumata</name>
    <dbReference type="NCBI Taxonomy" id="104452"/>
    <lineage>
        <taxon>Eukaryota</taxon>
        <taxon>Metazoa</taxon>
        <taxon>Ecdysozoa</taxon>
        <taxon>Arthropoda</taxon>
        <taxon>Hexapoda</taxon>
        <taxon>Insecta</taxon>
        <taxon>Pterygota</taxon>
        <taxon>Neoptera</taxon>
        <taxon>Endopterygota</taxon>
        <taxon>Lepidoptera</taxon>
        <taxon>Glossata</taxon>
        <taxon>Ditrysia</taxon>
        <taxon>Geometroidea</taxon>
        <taxon>Geometridae</taxon>
        <taxon>Larentiinae</taxon>
        <taxon>Operophtera</taxon>
    </lineage>
</organism>
<keyword evidence="3" id="KW-1185">Reference proteome</keyword>
<dbReference type="Proteomes" id="UP000037510">
    <property type="component" value="Unassembled WGS sequence"/>
</dbReference>
<dbReference type="EMBL" id="JTDY01006467">
    <property type="protein sequence ID" value="KOB65991.1"/>
    <property type="molecule type" value="Genomic_DNA"/>
</dbReference>